<evidence type="ECO:0000256" key="4">
    <source>
        <dbReference type="ARBA" id="ARBA00022485"/>
    </source>
</evidence>
<sequence>MLEYPSSYEETYLRLKDRLGDVVPDPELRIKAQVALEVNRLKKERNAVILGHNYMEPTLFHSVPDFTGDSLYLSRVSAESDADIIIFCGVRFMAETAKILNPSRTVLLPSAKGGCSLAASITANDVRKLKERFPGVPVVTYVNTYADVKAETDYCCTSGNAEAVVKHLQSEGHER</sequence>
<organism evidence="10 11">
    <name type="scientific">Eiseniibacteriota bacterium</name>
    <dbReference type="NCBI Taxonomy" id="2212470"/>
    <lineage>
        <taxon>Bacteria</taxon>
        <taxon>Candidatus Eiseniibacteriota</taxon>
    </lineage>
</organism>
<dbReference type="EMBL" id="JABDJR010000099">
    <property type="protein sequence ID" value="NNF05656.1"/>
    <property type="molecule type" value="Genomic_DNA"/>
</dbReference>
<evidence type="ECO:0000256" key="3">
    <source>
        <dbReference type="ARBA" id="ARBA00012669"/>
    </source>
</evidence>
<dbReference type="GO" id="GO:0051539">
    <property type="term" value="F:4 iron, 4 sulfur cluster binding"/>
    <property type="evidence" value="ECO:0007669"/>
    <property type="project" value="UniProtKB-KW"/>
</dbReference>
<dbReference type="PANTHER" id="PTHR30573">
    <property type="entry name" value="QUINOLINATE SYNTHETASE A"/>
    <property type="match status" value="1"/>
</dbReference>
<evidence type="ECO:0000313" key="11">
    <source>
        <dbReference type="Proteomes" id="UP000547674"/>
    </source>
</evidence>
<dbReference type="InterPro" id="IPR036094">
    <property type="entry name" value="NadA_sf"/>
</dbReference>
<reference evidence="10 11" key="1">
    <citation type="submission" date="2020-03" db="EMBL/GenBank/DDBJ databases">
        <title>Metabolic flexibility allows generalist bacteria to become dominant in a frequently disturbed ecosystem.</title>
        <authorList>
            <person name="Chen Y.-J."/>
            <person name="Leung P.M."/>
            <person name="Bay S.K."/>
            <person name="Hugenholtz P."/>
            <person name="Kessler A.J."/>
            <person name="Shelley G."/>
            <person name="Waite D.W."/>
            <person name="Cook P.L."/>
            <person name="Greening C."/>
        </authorList>
    </citation>
    <scope>NUCLEOTIDE SEQUENCE [LARGE SCALE GENOMIC DNA]</scope>
    <source>
        <strain evidence="10">SS_bin_28</strain>
    </source>
</reference>
<protein>
    <recommendedName>
        <fullName evidence="3">quinolinate synthase</fullName>
        <ecNumber evidence="3">2.5.1.72</ecNumber>
    </recommendedName>
</protein>
<evidence type="ECO:0000256" key="2">
    <source>
        <dbReference type="ARBA" id="ARBA00005065"/>
    </source>
</evidence>
<evidence type="ECO:0000256" key="5">
    <source>
        <dbReference type="ARBA" id="ARBA00022642"/>
    </source>
</evidence>
<keyword evidence="8" id="KW-0408">Iron</keyword>
<dbReference type="Pfam" id="PF02445">
    <property type="entry name" value="NadA"/>
    <property type="match status" value="1"/>
</dbReference>
<dbReference type="Proteomes" id="UP000547674">
    <property type="component" value="Unassembled WGS sequence"/>
</dbReference>
<dbReference type="GO" id="GO:0034628">
    <property type="term" value="P:'de novo' NAD+ biosynthetic process from L-aspartate"/>
    <property type="evidence" value="ECO:0007669"/>
    <property type="project" value="TreeGrafter"/>
</dbReference>
<feature type="non-terminal residue" evidence="10">
    <location>
        <position position="175"/>
    </location>
</feature>
<dbReference type="GO" id="GO:0005829">
    <property type="term" value="C:cytosol"/>
    <property type="evidence" value="ECO:0007669"/>
    <property type="project" value="TreeGrafter"/>
</dbReference>
<evidence type="ECO:0000313" key="10">
    <source>
        <dbReference type="EMBL" id="NNF05656.1"/>
    </source>
</evidence>
<comment type="cofactor">
    <cofactor evidence="1">
        <name>[4Fe-4S] cluster</name>
        <dbReference type="ChEBI" id="CHEBI:49883"/>
    </cofactor>
</comment>
<comment type="caution">
    <text evidence="10">The sequence shown here is derived from an EMBL/GenBank/DDBJ whole genome shotgun (WGS) entry which is preliminary data.</text>
</comment>
<dbReference type="PANTHER" id="PTHR30573:SF0">
    <property type="entry name" value="QUINOLINATE SYNTHASE, CHLOROPLASTIC"/>
    <property type="match status" value="1"/>
</dbReference>
<gene>
    <name evidence="10" type="primary">nadA</name>
    <name evidence="10" type="ORF">HKN21_02735</name>
</gene>
<proteinExistence type="predicted"/>
<evidence type="ECO:0000256" key="6">
    <source>
        <dbReference type="ARBA" id="ARBA00022679"/>
    </source>
</evidence>
<dbReference type="GO" id="GO:0046872">
    <property type="term" value="F:metal ion binding"/>
    <property type="evidence" value="ECO:0007669"/>
    <property type="project" value="UniProtKB-KW"/>
</dbReference>
<evidence type="ECO:0000256" key="7">
    <source>
        <dbReference type="ARBA" id="ARBA00022723"/>
    </source>
</evidence>
<accession>A0A7Y2E5P2</accession>
<dbReference type="UniPathway" id="UPA00253">
    <property type="reaction ID" value="UER00327"/>
</dbReference>
<dbReference type="Gene3D" id="3.40.50.10800">
    <property type="entry name" value="NadA-like"/>
    <property type="match status" value="2"/>
</dbReference>
<dbReference type="InterPro" id="IPR003473">
    <property type="entry name" value="NadA"/>
</dbReference>
<dbReference type="SUPFAM" id="SSF142754">
    <property type="entry name" value="NadA-like"/>
    <property type="match status" value="1"/>
</dbReference>
<evidence type="ECO:0000256" key="8">
    <source>
        <dbReference type="ARBA" id="ARBA00023004"/>
    </source>
</evidence>
<evidence type="ECO:0000256" key="1">
    <source>
        <dbReference type="ARBA" id="ARBA00001966"/>
    </source>
</evidence>
<comment type="pathway">
    <text evidence="2">Cofactor biosynthesis; NAD(+) biosynthesis; quinolinate from iminoaspartate: step 1/1.</text>
</comment>
<keyword evidence="5" id="KW-0662">Pyridine nucleotide biosynthesis</keyword>
<name>A0A7Y2E5P2_UNCEI</name>
<dbReference type="EC" id="2.5.1.72" evidence="3"/>
<evidence type="ECO:0000256" key="9">
    <source>
        <dbReference type="ARBA" id="ARBA00023014"/>
    </source>
</evidence>
<keyword evidence="9" id="KW-0411">Iron-sulfur</keyword>
<dbReference type="AlphaFoldDB" id="A0A7Y2E5P2"/>
<keyword evidence="6" id="KW-0808">Transferase</keyword>
<keyword evidence="4" id="KW-0004">4Fe-4S</keyword>
<dbReference type="GO" id="GO:0008987">
    <property type="term" value="F:quinolinate synthetase A activity"/>
    <property type="evidence" value="ECO:0007669"/>
    <property type="project" value="InterPro"/>
</dbReference>
<keyword evidence="7" id="KW-0479">Metal-binding</keyword>